<keyword evidence="3 5" id="KW-0808">Transferase</keyword>
<dbReference type="GO" id="GO:0008168">
    <property type="term" value="F:methyltransferase activity"/>
    <property type="evidence" value="ECO:0007669"/>
    <property type="project" value="UniProtKB-KW"/>
</dbReference>
<accession>A0ABN6EKT9</accession>
<evidence type="ECO:0000256" key="4">
    <source>
        <dbReference type="ARBA" id="ARBA00022691"/>
    </source>
</evidence>
<evidence type="ECO:0000256" key="3">
    <source>
        <dbReference type="ARBA" id="ARBA00022679"/>
    </source>
</evidence>
<keyword evidence="4 5" id="KW-0949">S-adenosyl-L-methionine</keyword>
<dbReference type="PANTHER" id="PTHR43591">
    <property type="entry name" value="METHYLTRANSFERASE"/>
    <property type="match status" value="1"/>
</dbReference>
<organism evidence="6 7">
    <name type="scientific">Prevotella herbatica</name>
    <dbReference type="NCBI Taxonomy" id="2801997"/>
    <lineage>
        <taxon>Bacteria</taxon>
        <taxon>Pseudomonadati</taxon>
        <taxon>Bacteroidota</taxon>
        <taxon>Bacteroidia</taxon>
        <taxon>Bacteroidales</taxon>
        <taxon>Prevotellaceae</taxon>
        <taxon>Prevotella</taxon>
    </lineage>
</organism>
<dbReference type="Pfam" id="PF01209">
    <property type="entry name" value="Ubie_methyltran"/>
    <property type="match status" value="1"/>
</dbReference>
<proteinExistence type="inferred from homology"/>
<evidence type="ECO:0000256" key="1">
    <source>
        <dbReference type="ARBA" id="ARBA00022428"/>
    </source>
</evidence>
<dbReference type="InterPro" id="IPR023576">
    <property type="entry name" value="UbiE/COQ5_MeTrFase_CS"/>
</dbReference>
<evidence type="ECO:0000313" key="7">
    <source>
        <dbReference type="Proteomes" id="UP001319045"/>
    </source>
</evidence>
<dbReference type="PROSITE" id="PS01183">
    <property type="entry name" value="UBIE_1"/>
    <property type="match status" value="1"/>
</dbReference>
<keyword evidence="7" id="KW-1185">Reference proteome</keyword>
<dbReference type="Proteomes" id="UP001319045">
    <property type="component" value="Chromosome"/>
</dbReference>
<dbReference type="EC" id="2.1.1.163" evidence="5"/>
<dbReference type="SUPFAM" id="SSF53335">
    <property type="entry name" value="S-adenosyl-L-methionine-dependent methyltransferases"/>
    <property type="match status" value="1"/>
</dbReference>
<name>A0ABN6EKT9_9BACT</name>
<dbReference type="NCBIfam" id="NF001244">
    <property type="entry name" value="PRK00216.1-5"/>
    <property type="match status" value="1"/>
</dbReference>
<keyword evidence="2 5" id="KW-0489">Methyltransferase</keyword>
<gene>
    <name evidence="5 6" type="primary">menG</name>
    <name evidence="6" type="ORF">prwr041_24700</name>
</gene>
<dbReference type="GO" id="GO:0032259">
    <property type="term" value="P:methylation"/>
    <property type="evidence" value="ECO:0007669"/>
    <property type="project" value="UniProtKB-KW"/>
</dbReference>
<dbReference type="CDD" id="cd02440">
    <property type="entry name" value="AdoMet_MTases"/>
    <property type="match status" value="1"/>
</dbReference>
<dbReference type="InterPro" id="IPR004033">
    <property type="entry name" value="UbiE/COQ5_MeTrFase"/>
</dbReference>
<comment type="similarity">
    <text evidence="5">Belongs to the class I-like SAM-binding methyltransferase superfamily. MenG/UbiE family.</text>
</comment>
<evidence type="ECO:0000256" key="5">
    <source>
        <dbReference type="HAMAP-Rule" id="MF_01813"/>
    </source>
</evidence>
<dbReference type="PANTHER" id="PTHR43591:SF24">
    <property type="entry name" value="2-METHOXY-6-POLYPRENYL-1,4-BENZOQUINOL METHYLASE, MITOCHONDRIAL"/>
    <property type="match status" value="1"/>
</dbReference>
<dbReference type="PROSITE" id="PS51608">
    <property type="entry name" value="SAM_MT_UBIE"/>
    <property type="match status" value="1"/>
</dbReference>
<comment type="catalytic activity">
    <reaction evidence="5">
        <text>a 2-demethylmenaquinol + S-adenosyl-L-methionine = a menaquinol + S-adenosyl-L-homocysteine + H(+)</text>
        <dbReference type="Rhea" id="RHEA:42640"/>
        <dbReference type="Rhea" id="RHEA-COMP:9539"/>
        <dbReference type="Rhea" id="RHEA-COMP:9563"/>
        <dbReference type="ChEBI" id="CHEBI:15378"/>
        <dbReference type="ChEBI" id="CHEBI:18151"/>
        <dbReference type="ChEBI" id="CHEBI:55437"/>
        <dbReference type="ChEBI" id="CHEBI:57856"/>
        <dbReference type="ChEBI" id="CHEBI:59789"/>
        <dbReference type="EC" id="2.1.1.163"/>
    </reaction>
</comment>
<comment type="function">
    <text evidence="5">Methyltransferase required for the conversion of demethylmenaquinol (DMKH2) to menaquinol (MKH2).</text>
</comment>
<dbReference type="Gene3D" id="3.40.50.150">
    <property type="entry name" value="Vaccinia Virus protein VP39"/>
    <property type="match status" value="1"/>
</dbReference>
<feature type="binding site" evidence="5">
    <location>
        <position position="90"/>
    </location>
    <ligand>
        <name>S-adenosyl-L-methionine</name>
        <dbReference type="ChEBI" id="CHEBI:59789"/>
    </ligand>
</feature>
<protein>
    <recommendedName>
        <fullName evidence="5">Demethylmenaquinone methyltransferase</fullName>
        <ecNumber evidence="5">2.1.1.163</ecNumber>
    </recommendedName>
</protein>
<comment type="pathway">
    <text evidence="5">Quinol/quinone metabolism; menaquinone biosynthesis; menaquinol from 1,4-dihydroxy-2-naphthoate: step 2/2.</text>
</comment>
<evidence type="ECO:0000313" key="6">
    <source>
        <dbReference type="EMBL" id="BCS86577.1"/>
    </source>
</evidence>
<feature type="binding site" evidence="5">
    <location>
        <position position="135"/>
    </location>
    <ligand>
        <name>S-adenosyl-L-methionine</name>
        <dbReference type="ChEBI" id="CHEBI:59789"/>
    </ligand>
</feature>
<keyword evidence="1 5" id="KW-0474">Menaquinone biosynthesis</keyword>
<sequence length="245" mass="27849">MMYKQEKIKPYGRDDDKGKLVEQMFDNIAPTYDTLNHRLSWDIDKGWRKKAIKQLAPFKPMNILDIATGTGDFAILSAKMLEPEALVGADISEGMMNVGRQKVIREGLQDVISFKKEDCLNLSFENDTFDAVTASFGIRNFQDLDKGLCEMYRVLKKGGHLSIVELTQPVGFPMHQLFKIYSHTILPTYGKLISKDCNAYEYLTATIEAFPQGEVMLEILHKAGFEEASFKRLTFGICTMYFATK</sequence>
<dbReference type="HAMAP" id="MF_01813">
    <property type="entry name" value="MenG_UbiE_methyltr"/>
    <property type="match status" value="1"/>
</dbReference>
<reference evidence="6 7" key="1">
    <citation type="journal article" date="2022" name="Int. J. Syst. Evol. Microbiol.">
        <title>Prevotella herbatica sp. nov., a plant polysaccharide-decomposing anaerobic bacterium isolated from a methanogenic reactor.</title>
        <authorList>
            <person name="Uek A."/>
            <person name="Tonouchi A."/>
            <person name="Kaku N."/>
            <person name="Ueki K."/>
        </authorList>
    </citation>
    <scope>NUCLEOTIDE SEQUENCE [LARGE SCALE GENOMIC DNA]</scope>
    <source>
        <strain evidence="6 7">WR041</strain>
    </source>
</reference>
<evidence type="ECO:0000256" key="2">
    <source>
        <dbReference type="ARBA" id="ARBA00022603"/>
    </source>
</evidence>
<feature type="binding site" evidence="5">
    <location>
        <position position="70"/>
    </location>
    <ligand>
        <name>S-adenosyl-L-methionine</name>
        <dbReference type="ChEBI" id="CHEBI:59789"/>
    </ligand>
</feature>
<dbReference type="NCBIfam" id="TIGR01934">
    <property type="entry name" value="MenG_MenH_UbiE"/>
    <property type="match status" value="1"/>
</dbReference>
<dbReference type="PROSITE" id="PS01184">
    <property type="entry name" value="UBIE_2"/>
    <property type="match status" value="1"/>
</dbReference>
<feature type="binding site" evidence="5">
    <location>
        <begin position="118"/>
        <end position="119"/>
    </location>
    <ligand>
        <name>S-adenosyl-L-methionine</name>
        <dbReference type="ChEBI" id="CHEBI:59789"/>
    </ligand>
</feature>
<dbReference type="EMBL" id="AP024484">
    <property type="protein sequence ID" value="BCS86577.1"/>
    <property type="molecule type" value="Genomic_DNA"/>
</dbReference>
<dbReference type="InterPro" id="IPR029063">
    <property type="entry name" value="SAM-dependent_MTases_sf"/>
</dbReference>